<comment type="caution">
    <text evidence="7">The sequence shown here is derived from an EMBL/GenBank/DDBJ whole genome shotgun (WGS) entry which is preliminary data.</text>
</comment>
<proteinExistence type="predicted"/>
<feature type="compositionally biased region" description="Polar residues" evidence="2">
    <location>
        <begin position="402"/>
        <end position="419"/>
    </location>
</feature>
<dbReference type="InterPro" id="IPR040561">
    <property type="entry name" value="LPD38"/>
</dbReference>
<feature type="domain" description="Large polyvalent protein associated" evidence="6">
    <location>
        <begin position="2054"/>
        <end position="2209"/>
    </location>
</feature>
<evidence type="ECO:0000259" key="4">
    <source>
        <dbReference type="Pfam" id="PF18809"/>
    </source>
</evidence>
<dbReference type="RefSeq" id="WP_136125667.1">
    <property type="nucleotide sequence ID" value="NZ_CAJUGY010000029.1"/>
</dbReference>
<dbReference type="InterPro" id="IPR041092">
    <property type="entry name" value="PBECR1"/>
</dbReference>
<evidence type="ECO:0000313" key="8">
    <source>
        <dbReference type="Proteomes" id="UP000310576"/>
    </source>
</evidence>
<evidence type="ECO:0000256" key="1">
    <source>
        <dbReference type="SAM" id="Coils"/>
    </source>
</evidence>
<feature type="compositionally biased region" description="Polar residues" evidence="2">
    <location>
        <begin position="386"/>
        <end position="395"/>
    </location>
</feature>
<feature type="domain" description="Phage-Barnase-EndoU-ColicinE5/D-RelE-like nuclease" evidence="4">
    <location>
        <begin position="625"/>
        <end position="733"/>
    </location>
</feature>
<dbReference type="Pfam" id="PF18857">
    <property type="entry name" value="LPD38"/>
    <property type="match status" value="1"/>
</dbReference>
<feature type="region of interest" description="Disordered" evidence="2">
    <location>
        <begin position="738"/>
        <end position="781"/>
    </location>
</feature>
<reference evidence="7 8" key="1">
    <citation type="journal article" date="2019" name="Vet. Microbiol.">
        <title>Development of multi locus sequence typing (MLST) of Rodentibacter pneumotropicus.</title>
        <authorList>
            <person name="Adhikary S."/>
            <person name="Bisgaard M."/>
            <person name="Boot R."/>
            <person name="Benga L."/>
            <person name="Nicklas W."/>
            <person name="Christensen H."/>
        </authorList>
    </citation>
    <scope>NUCLEOTIDE SEQUENCE [LARGE SCALE GENOMIC DNA]</scope>
    <source>
        <strain evidence="7 8">1596_07</strain>
    </source>
</reference>
<evidence type="ECO:0000259" key="6">
    <source>
        <dbReference type="Pfam" id="PF18857"/>
    </source>
</evidence>
<keyword evidence="1" id="KW-0175">Coiled coil</keyword>
<feature type="coiled-coil region" evidence="1">
    <location>
        <begin position="1530"/>
        <end position="1569"/>
    </location>
</feature>
<feature type="domain" description="Phage MuF C-terminal" evidence="5">
    <location>
        <begin position="1059"/>
        <end position="1160"/>
    </location>
</feature>
<gene>
    <name evidence="7" type="ORF">D3M76_06565</name>
</gene>
<evidence type="ECO:0000313" key="7">
    <source>
        <dbReference type="EMBL" id="THA14889.1"/>
    </source>
</evidence>
<name>A0A4S2QD85_9PAST</name>
<evidence type="ECO:0000259" key="3">
    <source>
        <dbReference type="Pfam" id="PF18760"/>
    </source>
</evidence>
<organism evidence="7 8">
    <name type="scientific">Rodentibacter pneumotropicus</name>
    <dbReference type="NCBI Taxonomy" id="758"/>
    <lineage>
        <taxon>Bacteria</taxon>
        <taxon>Pseudomonadati</taxon>
        <taxon>Pseudomonadota</taxon>
        <taxon>Gammaproteobacteria</taxon>
        <taxon>Pasteurellales</taxon>
        <taxon>Pasteurellaceae</taxon>
        <taxon>Rodentibacter</taxon>
    </lineage>
</organism>
<dbReference type="EMBL" id="QXNG01000061">
    <property type="protein sequence ID" value="THA14889.1"/>
    <property type="molecule type" value="Genomic_DNA"/>
</dbReference>
<dbReference type="InterPro" id="IPR041131">
    <property type="entry name" value="MuF_C"/>
</dbReference>
<feature type="region of interest" description="Disordered" evidence="2">
    <location>
        <begin position="386"/>
        <end position="419"/>
    </location>
</feature>
<dbReference type="Proteomes" id="UP000310576">
    <property type="component" value="Unassembled WGS sequence"/>
</dbReference>
<evidence type="ECO:0000256" key="2">
    <source>
        <dbReference type="SAM" id="MobiDB-lite"/>
    </source>
</evidence>
<protein>
    <recommendedName>
        <fullName evidence="9">Phage MuF C-terminal domain-containing protein</fullName>
    </recommendedName>
</protein>
<feature type="compositionally biased region" description="Low complexity" evidence="2">
    <location>
        <begin position="769"/>
        <end position="781"/>
    </location>
</feature>
<dbReference type="Pfam" id="PF18760">
    <property type="entry name" value="ART-PolyVal"/>
    <property type="match status" value="1"/>
</dbReference>
<dbReference type="InterPro" id="IPR049522">
    <property type="entry name" value="ART-PolyVal_dom"/>
</dbReference>
<feature type="domain" description="ART-PolyVal-like" evidence="3">
    <location>
        <begin position="1257"/>
        <end position="1383"/>
    </location>
</feature>
<accession>A0A4S2QD85</accession>
<evidence type="ECO:0000259" key="5">
    <source>
        <dbReference type="Pfam" id="PF18819"/>
    </source>
</evidence>
<dbReference type="Pfam" id="PF18809">
    <property type="entry name" value="PBECR1"/>
    <property type="match status" value="1"/>
</dbReference>
<dbReference type="Pfam" id="PF18819">
    <property type="entry name" value="MuF_C"/>
    <property type="match status" value="1"/>
</dbReference>
<sequence length="2351" mass="264021">MSQNNTSDYFDSIVGLNSQPTKQGGDYFDTVLSTVKNTRQDVTGMGQKYADQFNQQVDGFTQASPVQKFQAFEKYGSQLKDHLLSQGYTGEQIAKVFGEFSTNADPRNKTSAFDYYVGDRGNEVMIGTGNLVGDALAAVPESIPVLGQWADNAEKYVKDVTKAWKDDLSDENQINSYLGEKEYQSKLANGADEFTATWHSIKENPMQVTSLITEQTPQLILGGLGKLGLGAVNIAGAAGRSRNNVEEAYDKTFKENPEQLLKLPEIQERMVQGMTFEQAVNDAKLDISDNWKTILAGAAIGATEMFTPLGKIGQGINRGVLKTLGKEVGQEALQEGAEQLNSNLAAGEIDGKTKAFDDVIRNATLGAIGGLGTGIPTAIEAGLNRNNLTEQQSSDKTIDDLANSTSSESQPTQPKSPVNGNVLEKILADHQLDQASRDELYRELKSDIEDGRLQQRLNESDREYADLARAYLEQTGQMPPADFTADSQGNVQNNGVQAEQSAVENEQVFADAELQAIEPEQETTQPVFDEDRLEQYRQASQDIVSAYQRGDITEGEVNSRYADIIQRYPEHQQLAQELYRRQQEDQEQQVLYSRSPMKSVEANIKRGQERMTQAILDKADVKRGMYNGEFGWVDFVWGDDGKTKLLNERGEPRGRGIAHIFEARERKDKVDYQSTAKMLVNNIVETIAKGSIATQTPKRLVLDYKGQNEPNGHRVILTKQKGSNAWILSGYEKFPVGGNSQLHDKTIPTQTLPTRSRQDLGATGADNVQQSTQQRNDQIQQDQQTLSRLLGEETASHIQVVDRNTEIPSGKDVKKLVSDGVEGWFEISTQKLYLISDNITADETLSRDERLAWVAWHELAHSGVRVKYGDVLTRILAGASENTVVKVIARKIQQDRGDISYPVAVEEALVEIYAAYETGNWAALENRYKTKIHESYKQGKNSVADHLTQIANYIRKLMNLIFRNPKFTEKMTTSDVFNTLSGIKEGINTLTDSQQEQTAQGDVRYSLNENADSDFAKAVNDVANGNAVNRYVQVGTTPNVLKMLGLPDVRVTISGQVLHKVMQGKHNVTAETLKQLPKQINNPVAVMRSATQDNSYVVLTELVEDDNGKDKPVIAALHLKKSSQGLELISIASVYGRSYSQIQRGLDNDLLYWNKTKGSQFLTAFGLQLPSHMQSNTNLSTDNIKTETDLSQYQSDNADGKVSDSGLSKQAYQQAKEEGKTELTFKQWKQVRSPEFKRWFGDWENDPANSSKVINPKTGEPLVVYHGSKNKFFIFDKDRQRVGWLAKGFYFSPNKERTKYYGRSVKATFLNARNPFLTKGKDNTYSEVKARYSPDEPLASDFTDILVENGHDGVFIDHWDMGEIYTVFEPNQIKSATDNNGDFSSENDDIRYSIKQSVDNLAKTGKAEREVKQLSKLRTFNGFKSLVKEAGGWLDERIADGLRPVNDWIDTFKESGIAEHEAERLKDDMYRAKGVRDALNTEIEQEYLNPIIKKVAEIAKAHKLDELSAKRLAGYWISGRYAIEKNNSLLKQEHQAMLDAEKVLNEANANGSEEEIALANREYRKAERQYRYRKHDVELALDSNEDFKVGTAGGWSNEEAANFMQNIEKHIPRKYLEALAELVYDLNQKRLDIDHQAGRYTEEQYNEFKTNRHYVPLTGDPNADENFDSISGAGSNALNVSKDRSLKGRKLSEAEDGIDASWRAVGNTTTYAGWADFKNRIDEIFETRVSELVDKGYSQRAAREEVAETLGISKSKMQGMTRSSDDVLIRKIGGEYFEYRLPQNVMKALKNDNVENANAFLKVLSKPTSWYARGVTQWTLTFAPMNMMRDTWEKSEFIRVQKLYDKNGKLLDDKTMDKIGRAVLKNAFLDKSVWAATKRLGFHQELRNSGSEALLKQLLKDGGVSTYSTYLAKTEIDLINKLKAENNPLTKKLEQAGAVLEGYNKIFDNVSALAAYKALIDHGVDPKQAAAKTLELTNFRKTGSKMRGIKALYMFSQPTAMGARNLIKYLSTEKGQKRFFGYMAVMMPLYAVLRAMDEDDEGGNVMDQLGDITRYIPIPIGGGKYLKIPVGFGMPQMAWNFSVNIVKAGMSDLSVTEAGTNMFVHSLKTFAPVSPSEISAAKYPLEKLTLTATPTILQPLMQNVLNRSAFGNKITTNFVRDDKLKAEQSKSTTAQFWKDLAIGLNDTLGIDMHPEQIKNLFDGYGSAFGSLKELQTIFVENPNREQLGRRTRTPFLNQFIGTTNEFAIQSRYYEASEEAQTFAKGYESRKERGATETLSPKERQMLTWHQLNQKRMGELRSEKGKLTRALRKGTMSSNVYEAKLKLYNQQMDKEQRYLLKRWREIQGLNTH</sequence>
<evidence type="ECO:0008006" key="9">
    <source>
        <dbReference type="Google" id="ProtNLM"/>
    </source>
</evidence>